<feature type="region of interest" description="Disordered" evidence="5">
    <location>
        <begin position="465"/>
        <end position="553"/>
    </location>
</feature>
<comment type="caution">
    <text evidence="7">The sequence shown here is derived from an EMBL/GenBank/DDBJ whole genome shotgun (WGS) entry which is preliminary data.</text>
</comment>
<evidence type="ECO:0000313" key="7">
    <source>
        <dbReference type="EMBL" id="GAB1315158.1"/>
    </source>
</evidence>
<keyword evidence="4" id="KW-0175">Coiled coil</keyword>
<evidence type="ECO:0000256" key="1">
    <source>
        <dbReference type="ARBA" id="ARBA00004123"/>
    </source>
</evidence>
<protein>
    <recommendedName>
        <fullName evidence="6">DNA endonuclease activator Ctp1 C-terminal domain-containing protein</fullName>
    </recommendedName>
</protein>
<sequence length="723" mass="80448">MDYWARRGRPALIAALEAVCDTVEEDLAAEIRERDRDRHAPLLEELSQLKATAERADRLEQENRSLVRKLEELRKKYRDVPHDAKTALPADHVSQTTRPALAEISTNSKVGARSVGIPEQSLEKPNLETRYSRLVKQYAALTERWGKTQRAARKYRDSQDAWVKYAESLEAKVKRLEKKLQHNGGAYDQLPTATNSASKAAKPRPTGIDDTVFGGTASTLDFMPDFESTPGLGSHDDTVAKPTGHKGTSSALTAAVPQHHTGAGTNDGSASVDEETLDGISGACRLPSISPFMDTAATMIKKEPSSDGPIIVSERAVRKRKHHDDEAEGPIPARRIKSENLSSDPVVTGEATTFSPHESIDLDGEQDVMPTPRKQRRLAHQLFSDEGPILSNADETPSNLQHVKPRDSNTFLNAPAQTPEIQKGRSTTSRSPTQRPMRTHADRKKFISAAWTLDGGIADVAEETFESFSSPRPRQGRDLPSHLSPARGRLHSLLNHGSPEREASAPRPARHDRDNPPSVGASPAATAGQFTPAPKRGQNKANPPRASRLRDRRLADLRVEDFKINPKHNDGYKYAFDEVVRNKGERAELAGCTDPNCCGKKFRAMAESELTAGGRSILSRAADIRMLKNYLGNEAYRLAEMTQEARQELWLKAKTQDLADRYGRHRHRYARRPSPPGYWNPDFPSTQEIEKSKLEAEKMERAAVEERWREAMRGGGRWLFRDE</sequence>
<name>A0ABQ0GBP0_9PEZI</name>
<feature type="domain" description="DNA endonuclease activator Ctp1 C-terminal" evidence="6">
    <location>
        <begin position="575"/>
        <end position="688"/>
    </location>
</feature>
<dbReference type="PANTHER" id="PTHR15107:SF0">
    <property type="entry name" value="DNA ENDONUCLEASE ACTIVATOR CTP1 C-TERMINAL DOMAIN-CONTAINING PROTEIN"/>
    <property type="match status" value="1"/>
</dbReference>
<organism evidence="7 8">
    <name type="scientific">Madurella fahalii</name>
    <dbReference type="NCBI Taxonomy" id="1157608"/>
    <lineage>
        <taxon>Eukaryota</taxon>
        <taxon>Fungi</taxon>
        <taxon>Dikarya</taxon>
        <taxon>Ascomycota</taxon>
        <taxon>Pezizomycotina</taxon>
        <taxon>Sordariomycetes</taxon>
        <taxon>Sordariomycetidae</taxon>
        <taxon>Sordariales</taxon>
        <taxon>Sordariales incertae sedis</taxon>
        <taxon>Madurella</taxon>
    </lineage>
</organism>
<dbReference type="Proteomes" id="UP001628179">
    <property type="component" value="Unassembled WGS sequence"/>
</dbReference>
<feature type="compositionally biased region" description="Basic and acidic residues" evidence="5">
    <location>
        <begin position="498"/>
        <end position="515"/>
    </location>
</feature>
<dbReference type="InterPro" id="IPR033316">
    <property type="entry name" value="RBBP8-like"/>
</dbReference>
<dbReference type="EMBL" id="BAAFSV010000002">
    <property type="protein sequence ID" value="GAB1315158.1"/>
    <property type="molecule type" value="Genomic_DNA"/>
</dbReference>
<dbReference type="InterPro" id="IPR013882">
    <property type="entry name" value="Ctp1_C"/>
</dbReference>
<dbReference type="Pfam" id="PF08573">
    <property type="entry name" value="SAE2"/>
    <property type="match status" value="1"/>
</dbReference>
<reference evidence="7 8" key="1">
    <citation type="submission" date="2024-09" db="EMBL/GenBank/DDBJ databases">
        <title>Itraconazole resistance in Madurella fahalii resulting from another homologue of gene encoding cytochrome P450 14-alpha sterol demethylase (CYP51).</title>
        <authorList>
            <person name="Yoshioka I."/>
            <person name="Fahal A.H."/>
            <person name="Kaneko S."/>
            <person name="Yaguchi T."/>
        </authorList>
    </citation>
    <scope>NUCLEOTIDE SEQUENCE [LARGE SCALE GENOMIC DNA]</scope>
    <source>
        <strain evidence="7 8">IFM 68171</strain>
    </source>
</reference>
<keyword evidence="3" id="KW-0539">Nucleus</keyword>
<evidence type="ECO:0000313" key="8">
    <source>
        <dbReference type="Proteomes" id="UP001628179"/>
    </source>
</evidence>
<proteinExistence type="predicted"/>
<feature type="compositionally biased region" description="Polar residues" evidence="5">
    <location>
        <begin position="408"/>
        <end position="436"/>
    </location>
</feature>
<evidence type="ECO:0000256" key="5">
    <source>
        <dbReference type="SAM" id="MobiDB-lite"/>
    </source>
</evidence>
<feature type="region of interest" description="Disordered" evidence="5">
    <location>
        <begin position="182"/>
        <end position="251"/>
    </location>
</feature>
<keyword evidence="8" id="KW-1185">Reference proteome</keyword>
<dbReference type="PANTHER" id="PTHR15107">
    <property type="entry name" value="RETINOBLASTOMA BINDING PROTEIN 8"/>
    <property type="match status" value="1"/>
</dbReference>
<feature type="region of interest" description="Disordered" evidence="5">
    <location>
        <begin position="388"/>
        <end position="443"/>
    </location>
</feature>
<feature type="compositionally biased region" description="Polar residues" evidence="5">
    <location>
        <begin position="339"/>
        <end position="356"/>
    </location>
</feature>
<evidence type="ECO:0000259" key="6">
    <source>
        <dbReference type="Pfam" id="PF08573"/>
    </source>
</evidence>
<evidence type="ECO:0000256" key="3">
    <source>
        <dbReference type="ARBA" id="ARBA00023242"/>
    </source>
</evidence>
<accession>A0ABQ0GBP0</accession>
<gene>
    <name evidence="7" type="ORF">MFIFM68171_05368</name>
</gene>
<evidence type="ECO:0000256" key="4">
    <source>
        <dbReference type="SAM" id="Coils"/>
    </source>
</evidence>
<dbReference type="RefSeq" id="XP_070916889.1">
    <property type="nucleotide sequence ID" value="XM_071060788.1"/>
</dbReference>
<comment type="subcellular location">
    <subcellularLocation>
        <location evidence="1">Nucleus</location>
    </subcellularLocation>
</comment>
<dbReference type="GeneID" id="98176111"/>
<feature type="coiled-coil region" evidence="4">
    <location>
        <begin position="13"/>
        <end position="76"/>
    </location>
</feature>
<feature type="region of interest" description="Disordered" evidence="5">
    <location>
        <begin position="339"/>
        <end position="368"/>
    </location>
</feature>
<evidence type="ECO:0000256" key="2">
    <source>
        <dbReference type="ARBA" id="ARBA00022763"/>
    </source>
</evidence>
<keyword evidence="2" id="KW-0227">DNA damage</keyword>